<keyword evidence="5 7" id="KW-0548">Nucleotidyltransferase</keyword>
<dbReference type="Pfam" id="PF00483">
    <property type="entry name" value="NTP_transferase"/>
    <property type="match status" value="1"/>
</dbReference>
<dbReference type="PANTHER" id="PTHR43197:SF1">
    <property type="entry name" value="UTP--GLUCOSE-1-PHOSPHATE URIDYLYLTRANSFERASE"/>
    <property type="match status" value="1"/>
</dbReference>
<dbReference type="PANTHER" id="PTHR43197">
    <property type="entry name" value="UTP--GLUCOSE-1-PHOSPHATE URIDYLYLTRANSFERASE"/>
    <property type="match status" value="1"/>
</dbReference>
<accession>A0A0F3IU12</accession>
<dbReference type="InterPro" id="IPR029044">
    <property type="entry name" value="Nucleotide-diphossugar_trans"/>
</dbReference>
<dbReference type="OrthoDB" id="9803306at2"/>
<evidence type="ECO:0000256" key="3">
    <source>
        <dbReference type="ARBA" id="ARBA00019048"/>
    </source>
</evidence>
<evidence type="ECO:0000313" key="10">
    <source>
        <dbReference type="Proteomes" id="UP000033774"/>
    </source>
</evidence>
<dbReference type="Gene3D" id="3.90.550.10">
    <property type="entry name" value="Spore Coat Polysaccharide Biosynthesis Protein SpsA, Chain A"/>
    <property type="match status" value="1"/>
</dbReference>
<keyword evidence="4 7" id="KW-0808">Transferase</keyword>
<proteinExistence type="inferred from homology"/>
<gene>
    <name evidence="9" type="ORF">VZ95_06325</name>
</gene>
<dbReference type="Proteomes" id="UP000033774">
    <property type="component" value="Unassembled WGS sequence"/>
</dbReference>
<keyword evidence="10" id="KW-1185">Reference proteome</keyword>
<sequence length="291" mass="31949">MAARKVRKAVFPVGGLGTRFLPATKAMPKEMLPVVDKPLIQYAVEEARDAGIEEFIFVTGRGKEAIEDHFDHSGELQNALLSRGKDDLWALIKDIPLGPGRIAYTRQPEPLGLGHAVWCARALINGEPFAVLLADDLILSDQPCLKQMIEAYEDLGGSMVAVMDVPREHTSRYGILDPISDDGRLVQVRGVVEKPKPAMAPSNLAIIGRYILDPQVLNHLERQERGAGGEIQLTDALADVIGEQPFHGLRFEGRRFDCGDKVGFLEANIAFALDRDDMADAVRRILASYTA</sequence>
<comment type="caution">
    <text evidence="9">The sequence shown here is derived from an EMBL/GenBank/DDBJ whole genome shotgun (WGS) entry which is preliminary data.</text>
</comment>
<dbReference type="SUPFAM" id="SSF53448">
    <property type="entry name" value="Nucleotide-diphospho-sugar transferases"/>
    <property type="match status" value="1"/>
</dbReference>
<comment type="catalytic activity">
    <reaction evidence="6 7">
        <text>alpha-D-glucose 1-phosphate + UTP + H(+) = UDP-alpha-D-glucose + diphosphate</text>
        <dbReference type="Rhea" id="RHEA:19889"/>
        <dbReference type="ChEBI" id="CHEBI:15378"/>
        <dbReference type="ChEBI" id="CHEBI:33019"/>
        <dbReference type="ChEBI" id="CHEBI:46398"/>
        <dbReference type="ChEBI" id="CHEBI:58601"/>
        <dbReference type="ChEBI" id="CHEBI:58885"/>
        <dbReference type="EC" id="2.7.7.9"/>
    </reaction>
</comment>
<evidence type="ECO:0000256" key="7">
    <source>
        <dbReference type="RuleBase" id="RU361259"/>
    </source>
</evidence>
<dbReference type="CDD" id="cd02541">
    <property type="entry name" value="UGPase_prokaryotic"/>
    <property type="match status" value="1"/>
</dbReference>
<dbReference type="NCBIfam" id="TIGR01099">
    <property type="entry name" value="galU"/>
    <property type="match status" value="1"/>
</dbReference>
<dbReference type="GO" id="GO:0003983">
    <property type="term" value="F:UTP:glucose-1-phosphate uridylyltransferase activity"/>
    <property type="evidence" value="ECO:0007669"/>
    <property type="project" value="UniProtKB-EC"/>
</dbReference>
<dbReference type="GO" id="GO:0006011">
    <property type="term" value="P:UDP-alpha-D-glucose metabolic process"/>
    <property type="evidence" value="ECO:0007669"/>
    <property type="project" value="InterPro"/>
</dbReference>
<dbReference type="RefSeq" id="WP_045775111.1">
    <property type="nucleotide sequence ID" value="NZ_LAJY01000128.1"/>
</dbReference>
<evidence type="ECO:0000256" key="5">
    <source>
        <dbReference type="ARBA" id="ARBA00022695"/>
    </source>
</evidence>
<dbReference type="InterPro" id="IPR005835">
    <property type="entry name" value="NTP_transferase_dom"/>
</dbReference>
<comment type="similarity">
    <text evidence="1 7">Belongs to the UDPGP type 2 family.</text>
</comment>
<dbReference type="EC" id="2.7.7.9" evidence="2 7"/>
<protein>
    <recommendedName>
        <fullName evidence="3 7">UTP--glucose-1-phosphate uridylyltransferase</fullName>
        <ecNumber evidence="2 7">2.7.7.9</ecNumber>
    </recommendedName>
    <alternativeName>
        <fullName evidence="7">UDP-glucose pyrophosphorylase</fullName>
    </alternativeName>
</protein>
<dbReference type="AlphaFoldDB" id="A0A0F3IU12"/>
<evidence type="ECO:0000313" key="9">
    <source>
        <dbReference type="EMBL" id="KJV10235.1"/>
    </source>
</evidence>
<dbReference type="InterPro" id="IPR005771">
    <property type="entry name" value="GalU_uridylyltTrfase_bac/arc"/>
</dbReference>
<evidence type="ECO:0000256" key="4">
    <source>
        <dbReference type="ARBA" id="ARBA00022679"/>
    </source>
</evidence>
<evidence type="ECO:0000259" key="8">
    <source>
        <dbReference type="Pfam" id="PF00483"/>
    </source>
</evidence>
<reference evidence="9 10" key="1">
    <citation type="submission" date="2015-03" db="EMBL/GenBank/DDBJ databases">
        <title>Draft genome sequence of Elstera litoralis.</title>
        <authorList>
            <person name="Rahalkar M.C."/>
            <person name="Dhakephalkar P.K."/>
            <person name="Pore S.D."/>
            <person name="Arora P."/>
            <person name="Kapse N.G."/>
            <person name="Pandit P.S."/>
        </authorList>
    </citation>
    <scope>NUCLEOTIDE SEQUENCE [LARGE SCALE GENOMIC DNA]</scope>
    <source>
        <strain evidence="9 10">Dia-1</strain>
    </source>
</reference>
<evidence type="ECO:0000256" key="2">
    <source>
        <dbReference type="ARBA" id="ARBA00012415"/>
    </source>
</evidence>
<name>A0A0F3IU12_9PROT</name>
<organism evidence="9 10">
    <name type="scientific">Elstera litoralis</name>
    <dbReference type="NCBI Taxonomy" id="552518"/>
    <lineage>
        <taxon>Bacteria</taxon>
        <taxon>Pseudomonadati</taxon>
        <taxon>Pseudomonadota</taxon>
        <taxon>Alphaproteobacteria</taxon>
        <taxon>Rhodospirillales</taxon>
        <taxon>Rhodospirillaceae</taxon>
        <taxon>Elstera</taxon>
    </lineage>
</organism>
<evidence type="ECO:0000256" key="6">
    <source>
        <dbReference type="ARBA" id="ARBA00048128"/>
    </source>
</evidence>
<dbReference type="PATRIC" id="fig|552518.3.peg.345"/>
<dbReference type="EMBL" id="LAJY01000128">
    <property type="protein sequence ID" value="KJV10235.1"/>
    <property type="molecule type" value="Genomic_DNA"/>
</dbReference>
<feature type="domain" description="Nucleotidyl transferase" evidence="8">
    <location>
        <begin position="13"/>
        <end position="268"/>
    </location>
</feature>
<evidence type="ECO:0000256" key="1">
    <source>
        <dbReference type="ARBA" id="ARBA00006890"/>
    </source>
</evidence>